<dbReference type="EMBL" id="LSRX01000139">
    <property type="protein sequence ID" value="OLQ07407.1"/>
    <property type="molecule type" value="Genomic_DNA"/>
</dbReference>
<dbReference type="PANTHER" id="PTHR14879">
    <property type="entry name" value="CASPASE REGULATOR, RING FINGER DOMAIN-CONTAINING"/>
    <property type="match status" value="1"/>
</dbReference>
<sequence length="110" mass="12550">MDSFAVLQAVSHDRSELAATYRHANKELCRLRAELSERTVQLLELRQEFDRWRRRQVQNQCVVCLDAPANMAFVPCGHLAVCEACAGQLERPICPVCRQTSQSILHIFVP</sequence>
<dbReference type="InterPro" id="IPR001841">
    <property type="entry name" value="Znf_RING"/>
</dbReference>
<keyword evidence="4" id="KW-1185">Reference proteome</keyword>
<evidence type="ECO:0000313" key="3">
    <source>
        <dbReference type="EMBL" id="OLQ07407.1"/>
    </source>
</evidence>
<dbReference type="InterPro" id="IPR013083">
    <property type="entry name" value="Znf_RING/FYVE/PHD"/>
</dbReference>
<proteinExistence type="predicted"/>
<dbReference type="Proteomes" id="UP000186817">
    <property type="component" value="Unassembled WGS sequence"/>
</dbReference>
<dbReference type="SUPFAM" id="SSF57850">
    <property type="entry name" value="RING/U-box"/>
    <property type="match status" value="1"/>
</dbReference>
<dbReference type="GO" id="GO:0008270">
    <property type="term" value="F:zinc ion binding"/>
    <property type="evidence" value="ECO:0007669"/>
    <property type="project" value="UniProtKB-KW"/>
</dbReference>
<accession>A0A1Q9EJ30</accession>
<feature type="domain" description="RING-type" evidence="2">
    <location>
        <begin position="61"/>
        <end position="98"/>
    </location>
</feature>
<organism evidence="3 4">
    <name type="scientific">Symbiodinium microadriaticum</name>
    <name type="common">Dinoflagellate</name>
    <name type="synonym">Zooxanthella microadriatica</name>
    <dbReference type="NCBI Taxonomy" id="2951"/>
    <lineage>
        <taxon>Eukaryota</taxon>
        <taxon>Sar</taxon>
        <taxon>Alveolata</taxon>
        <taxon>Dinophyceae</taxon>
        <taxon>Suessiales</taxon>
        <taxon>Symbiodiniaceae</taxon>
        <taxon>Symbiodinium</taxon>
    </lineage>
</organism>
<name>A0A1Q9EJ30_SYMMI</name>
<keyword evidence="1" id="KW-0479">Metal-binding</keyword>
<dbReference type="Pfam" id="PF13920">
    <property type="entry name" value="zf-C3HC4_3"/>
    <property type="match status" value="1"/>
</dbReference>
<dbReference type="PANTHER" id="PTHR14879:SF5">
    <property type="entry name" value="RING-TYPE DOMAIN-CONTAINING PROTEIN"/>
    <property type="match status" value="1"/>
</dbReference>
<evidence type="ECO:0000256" key="1">
    <source>
        <dbReference type="PROSITE-ProRule" id="PRU00175"/>
    </source>
</evidence>
<dbReference type="AlphaFoldDB" id="A0A1Q9EJ30"/>
<dbReference type="SMART" id="SM00184">
    <property type="entry name" value="RING"/>
    <property type="match status" value="1"/>
</dbReference>
<dbReference type="OrthoDB" id="1711136at2759"/>
<dbReference type="PROSITE" id="PS50089">
    <property type="entry name" value="ZF_RING_2"/>
    <property type="match status" value="1"/>
</dbReference>
<reference evidence="3 4" key="1">
    <citation type="submission" date="2016-02" db="EMBL/GenBank/DDBJ databases">
        <title>Genome analysis of coral dinoflagellate symbionts highlights evolutionary adaptations to a symbiotic lifestyle.</title>
        <authorList>
            <person name="Aranda M."/>
            <person name="Li Y."/>
            <person name="Liew Y.J."/>
            <person name="Baumgarten S."/>
            <person name="Simakov O."/>
            <person name="Wilson M."/>
            <person name="Piel J."/>
            <person name="Ashoor H."/>
            <person name="Bougouffa S."/>
            <person name="Bajic V.B."/>
            <person name="Ryu T."/>
            <person name="Ravasi T."/>
            <person name="Bayer T."/>
            <person name="Micklem G."/>
            <person name="Kim H."/>
            <person name="Bhak J."/>
            <person name="Lajeunesse T.C."/>
            <person name="Voolstra C.R."/>
        </authorList>
    </citation>
    <scope>NUCLEOTIDE SEQUENCE [LARGE SCALE GENOMIC DNA]</scope>
    <source>
        <strain evidence="3 4">CCMP2467</strain>
    </source>
</reference>
<evidence type="ECO:0000313" key="4">
    <source>
        <dbReference type="Proteomes" id="UP000186817"/>
    </source>
</evidence>
<dbReference type="InterPro" id="IPR051728">
    <property type="entry name" value="RING-FYVE_E3_ubiquitin-ligase"/>
</dbReference>
<keyword evidence="1" id="KW-0862">Zinc</keyword>
<keyword evidence="1" id="KW-0863">Zinc-finger</keyword>
<protein>
    <submittedName>
        <fullName evidence="3">Baculoviral IAP repeat-containing protein 2</fullName>
    </submittedName>
</protein>
<comment type="caution">
    <text evidence="3">The sequence shown here is derived from an EMBL/GenBank/DDBJ whole genome shotgun (WGS) entry which is preliminary data.</text>
</comment>
<gene>
    <name evidence="3" type="primary">BIRC2</name>
    <name evidence="3" type="ORF">AK812_SmicGene9162</name>
</gene>
<dbReference type="Gene3D" id="3.30.40.10">
    <property type="entry name" value="Zinc/RING finger domain, C3HC4 (zinc finger)"/>
    <property type="match status" value="1"/>
</dbReference>
<evidence type="ECO:0000259" key="2">
    <source>
        <dbReference type="PROSITE" id="PS50089"/>
    </source>
</evidence>